<dbReference type="Proteomes" id="UP001632037">
    <property type="component" value="Unassembled WGS sequence"/>
</dbReference>
<feature type="transmembrane region" description="Helical" evidence="1">
    <location>
        <begin position="504"/>
        <end position="525"/>
    </location>
</feature>
<comment type="caution">
    <text evidence="2">The sequence shown here is derived from an EMBL/GenBank/DDBJ whole genome shotgun (WGS) entry which is preliminary data.</text>
</comment>
<keyword evidence="1" id="KW-0812">Transmembrane</keyword>
<feature type="transmembrane region" description="Helical" evidence="1">
    <location>
        <begin position="93"/>
        <end position="118"/>
    </location>
</feature>
<accession>A0ABD3EYQ2</accession>
<evidence type="ECO:0000256" key="1">
    <source>
        <dbReference type="SAM" id="Phobius"/>
    </source>
</evidence>
<keyword evidence="1" id="KW-1133">Transmembrane helix</keyword>
<evidence type="ECO:0000313" key="3">
    <source>
        <dbReference type="Proteomes" id="UP001632037"/>
    </source>
</evidence>
<proteinExistence type="predicted"/>
<sequence>MKTVDNSVLFSRATTAWAPTELFTLPLKKMPAAAPIQPERAAPRRLRAVKLATITLVRVLRNASFSILVGWLFGYVYTTGNVASGLSPAEQSYASYVAANGAWFHGVFSATIVVLFAIRLTPEKFVIQAPRNAPKPDGESASCSLTLTQCSFKLLWRMTPHLIATTAAEVVGCYLLIQYLPPSGRKYKPAMYMNSFWSNFVLASADYCTRDIYSNETIRGLARRQLREKKKDRSSARRHSWMSSTPRYLTLYVRILPGVLSSLIAIVYVHSISLFVTISRESELLAFAIGSIALKLTLQEVAKRHLLSTATPLPRRLMIVLVSTPTILVDTQVRMLLLRLQDVNISVLGSALLALTEISVRTCKSILIHREVQHVLKKRIEPTFGNGKETAVEPTPKRRVTITADTEARGQRHLVVHAAEIYADMYAEYLAMGCSYAIMFFFGDHPQYQFVAAAEEKSAYTQQMNKFTIFAFQVGVEMVVDLFACSVEALQGVDFTSFDQNDPFLTFFMSLLAFANVSISAGLYIRS</sequence>
<reference evidence="2 3" key="1">
    <citation type="submission" date="2024-09" db="EMBL/GenBank/DDBJ databases">
        <title>Genome sequencing and assembly of Phytophthora oleae, isolate VK10A, causative agent of rot of olive drupes.</title>
        <authorList>
            <person name="Conti Taguali S."/>
            <person name="Riolo M."/>
            <person name="La Spada F."/>
            <person name="Cacciola S.O."/>
            <person name="Dionisio G."/>
        </authorList>
    </citation>
    <scope>NUCLEOTIDE SEQUENCE [LARGE SCALE GENOMIC DNA]</scope>
    <source>
        <strain evidence="2 3">VK10A</strain>
    </source>
</reference>
<gene>
    <name evidence="2" type="ORF">V7S43_016598</name>
</gene>
<dbReference type="AlphaFoldDB" id="A0ABD3EYQ2"/>
<keyword evidence="1" id="KW-0472">Membrane</keyword>
<dbReference type="EMBL" id="JBIMZQ010000054">
    <property type="protein sequence ID" value="KAL3658466.1"/>
    <property type="molecule type" value="Genomic_DNA"/>
</dbReference>
<organism evidence="2 3">
    <name type="scientific">Phytophthora oleae</name>
    <dbReference type="NCBI Taxonomy" id="2107226"/>
    <lineage>
        <taxon>Eukaryota</taxon>
        <taxon>Sar</taxon>
        <taxon>Stramenopiles</taxon>
        <taxon>Oomycota</taxon>
        <taxon>Peronosporomycetes</taxon>
        <taxon>Peronosporales</taxon>
        <taxon>Peronosporaceae</taxon>
        <taxon>Phytophthora</taxon>
    </lineage>
</organism>
<feature type="transmembrane region" description="Helical" evidence="1">
    <location>
        <begin position="251"/>
        <end position="276"/>
    </location>
</feature>
<keyword evidence="3" id="KW-1185">Reference proteome</keyword>
<evidence type="ECO:0000313" key="2">
    <source>
        <dbReference type="EMBL" id="KAL3658466.1"/>
    </source>
</evidence>
<name>A0ABD3EYQ2_9STRA</name>
<protein>
    <submittedName>
        <fullName evidence="2">Uncharacterized protein</fullName>
    </submittedName>
</protein>